<name>L2F8I9_9GAMM</name>
<dbReference type="SUPFAM" id="SSF52540">
    <property type="entry name" value="P-loop containing nucleoside triphosphate hydrolases"/>
    <property type="match status" value="1"/>
</dbReference>
<dbReference type="InterPro" id="IPR001238">
    <property type="entry name" value="DNA-binding_RecF"/>
</dbReference>
<reference evidence="8 9" key="1">
    <citation type="journal article" date="2013" name="Genome Announc.">
        <title>Genome Sequence of Moraxella macacae 0408225, a Novel Bacterial Species Isolated from a Cynomolgus Macaque with Epistaxis.</title>
        <authorList>
            <person name="Ladner J.T."/>
            <person name="Whitehouse C.A."/>
            <person name="Koroleva G.I."/>
            <person name="Palacios G.F."/>
        </authorList>
    </citation>
    <scope>NUCLEOTIDE SEQUENCE [LARGE SCALE GENOMIC DNA]</scope>
    <source>
        <strain evidence="8 9">0408225</strain>
    </source>
</reference>
<dbReference type="PANTHER" id="PTHR32182">
    <property type="entry name" value="DNA REPLICATION AND REPAIR PROTEIN RECF"/>
    <property type="match status" value="1"/>
</dbReference>
<evidence type="ECO:0000313" key="9">
    <source>
        <dbReference type="Proteomes" id="UP000023795"/>
    </source>
</evidence>
<dbReference type="InterPro" id="IPR042174">
    <property type="entry name" value="RecF_2"/>
</dbReference>
<dbReference type="InterPro" id="IPR003395">
    <property type="entry name" value="RecF/RecN/SMC_N"/>
</dbReference>
<dbReference type="STRING" id="1230338.MOMA_02380"/>
<keyword evidence="6" id="KW-0742">SOS response</keyword>
<dbReference type="PANTHER" id="PTHR32182:SF0">
    <property type="entry name" value="DNA REPLICATION AND REPAIR PROTEIN RECF"/>
    <property type="match status" value="1"/>
</dbReference>
<evidence type="ECO:0000313" key="8">
    <source>
        <dbReference type="EMBL" id="ELA09215.1"/>
    </source>
</evidence>
<dbReference type="GO" id="GO:0006302">
    <property type="term" value="P:double-strand break repair"/>
    <property type="evidence" value="ECO:0007669"/>
    <property type="project" value="TreeGrafter"/>
</dbReference>
<keyword evidence="5 6" id="KW-0238">DNA-binding</keyword>
<dbReference type="GO" id="GO:0000731">
    <property type="term" value="P:DNA synthesis involved in DNA repair"/>
    <property type="evidence" value="ECO:0007669"/>
    <property type="project" value="TreeGrafter"/>
</dbReference>
<comment type="subcellular location">
    <subcellularLocation>
        <location evidence="6">Cytoplasm</location>
    </subcellularLocation>
</comment>
<protein>
    <recommendedName>
        <fullName evidence="6">DNA replication and repair protein RecF</fullName>
    </recommendedName>
</protein>
<evidence type="ECO:0000259" key="7">
    <source>
        <dbReference type="Pfam" id="PF02463"/>
    </source>
</evidence>
<keyword evidence="9" id="KW-1185">Reference proteome</keyword>
<sequence>MKISELHIHCFRNLHNLRFAPGCCNVILGQNGSGKTALLESIYLLSRGKSFRHHQPKHYITHGKKSTTVFAKLHANFETWLLANTSDEQTVAIQKFDDASTQLRHNGQSVFAQSPITALLPTLLIEPANLNSLEHGGQSRRELLDWLVFHVEQKFYPHWLSYQRLLKQRNGLLKQPNTVFYQQQLQAWDWQLSEHAHVIHQYREQILKQWQVHFDTQIQAFLPMYADKLRLRYSPGFDSDQSLADVLARRWQSDKELGYTRLGCHRADVMVLLNLSHNHRDAHKQTLPATDVLSRGEKKLLMMALRLSQLPLLQNVAKMPLVLIDDIGAELDKKALHTLLMGLKQVDSQLFISSLSDDIVPILQDIWQNNVNVFHVEQGNIITKP</sequence>
<comment type="similarity">
    <text evidence="6">Belongs to the RecF family.</text>
</comment>
<dbReference type="GO" id="GO:0005737">
    <property type="term" value="C:cytoplasm"/>
    <property type="evidence" value="ECO:0007669"/>
    <property type="project" value="UniProtKB-SubCell"/>
</dbReference>
<dbReference type="PATRIC" id="fig|1230338.3.peg.520"/>
<evidence type="ECO:0000256" key="6">
    <source>
        <dbReference type="HAMAP-Rule" id="MF_00365"/>
    </source>
</evidence>
<dbReference type="RefSeq" id="WP_009767035.1">
    <property type="nucleotide sequence ID" value="NZ_ANIN01000001.1"/>
</dbReference>
<keyword evidence="6" id="KW-0227">DNA damage</keyword>
<evidence type="ECO:0000256" key="5">
    <source>
        <dbReference type="ARBA" id="ARBA00023125"/>
    </source>
</evidence>
<dbReference type="HAMAP" id="MF_00365">
    <property type="entry name" value="RecF"/>
    <property type="match status" value="1"/>
</dbReference>
<keyword evidence="1 6" id="KW-0963">Cytoplasm</keyword>
<dbReference type="AlphaFoldDB" id="L2F8I9"/>
<proteinExistence type="inferred from homology"/>
<comment type="function">
    <text evidence="6">The RecF protein is involved in DNA metabolism; it is required for DNA replication and normal SOS inducibility. RecF binds preferentially to single-stranded, linear DNA. It also seems to bind ATP.</text>
</comment>
<evidence type="ECO:0000256" key="4">
    <source>
        <dbReference type="ARBA" id="ARBA00022840"/>
    </source>
</evidence>
<dbReference type="GO" id="GO:0003697">
    <property type="term" value="F:single-stranded DNA binding"/>
    <property type="evidence" value="ECO:0007669"/>
    <property type="project" value="UniProtKB-UniRule"/>
</dbReference>
<gene>
    <name evidence="6" type="primary">recF</name>
    <name evidence="8" type="ORF">MOMA_02380</name>
</gene>
<keyword evidence="6" id="KW-0234">DNA repair</keyword>
<dbReference type="NCBIfam" id="TIGR00611">
    <property type="entry name" value="recf"/>
    <property type="match status" value="1"/>
</dbReference>
<dbReference type="Pfam" id="PF02463">
    <property type="entry name" value="SMC_N"/>
    <property type="match status" value="1"/>
</dbReference>
<evidence type="ECO:0000256" key="3">
    <source>
        <dbReference type="ARBA" id="ARBA00022741"/>
    </source>
</evidence>
<dbReference type="Gene3D" id="3.40.50.300">
    <property type="entry name" value="P-loop containing nucleotide triphosphate hydrolases"/>
    <property type="match status" value="1"/>
</dbReference>
<dbReference type="Gene3D" id="1.20.1050.90">
    <property type="entry name" value="RecF/RecN/SMC, N-terminal domain"/>
    <property type="match status" value="1"/>
</dbReference>
<dbReference type="GO" id="GO:0005524">
    <property type="term" value="F:ATP binding"/>
    <property type="evidence" value="ECO:0007669"/>
    <property type="project" value="UniProtKB-UniRule"/>
</dbReference>
<organism evidence="8 9">
    <name type="scientific">Moraxella macacae 0408225</name>
    <dbReference type="NCBI Taxonomy" id="1230338"/>
    <lineage>
        <taxon>Bacteria</taxon>
        <taxon>Pseudomonadati</taxon>
        <taxon>Pseudomonadota</taxon>
        <taxon>Gammaproteobacteria</taxon>
        <taxon>Moraxellales</taxon>
        <taxon>Moraxellaceae</taxon>
        <taxon>Moraxella</taxon>
    </lineage>
</organism>
<dbReference type="InterPro" id="IPR027417">
    <property type="entry name" value="P-loop_NTPase"/>
</dbReference>
<evidence type="ECO:0000256" key="2">
    <source>
        <dbReference type="ARBA" id="ARBA00022705"/>
    </source>
</evidence>
<keyword evidence="2 6" id="KW-0235">DNA replication</keyword>
<comment type="caution">
    <text evidence="8">The sequence shown here is derived from an EMBL/GenBank/DDBJ whole genome shotgun (WGS) entry which is preliminary data.</text>
</comment>
<dbReference type="eggNOG" id="COG1195">
    <property type="taxonomic scope" value="Bacteria"/>
</dbReference>
<keyword evidence="3 6" id="KW-0547">Nucleotide-binding</keyword>
<accession>L2F8I9</accession>
<dbReference type="OrthoDB" id="9803889at2"/>
<keyword evidence="4 6" id="KW-0067">ATP-binding</keyword>
<feature type="binding site" evidence="6">
    <location>
        <begin position="29"/>
        <end position="36"/>
    </location>
    <ligand>
        <name>ATP</name>
        <dbReference type="ChEBI" id="CHEBI:30616"/>
    </ligand>
</feature>
<evidence type="ECO:0000256" key="1">
    <source>
        <dbReference type="ARBA" id="ARBA00022490"/>
    </source>
</evidence>
<dbReference type="EMBL" id="ANIN01000001">
    <property type="protein sequence ID" value="ELA09215.1"/>
    <property type="molecule type" value="Genomic_DNA"/>
</dbReference>
<dbReference type="GO" id="GO:0009432">
    <property type="term" value="P:SOS response"/>
    <property type="evidence" value="ECO:0007669"/>
    <property type="project" value="UniProtKB-UniRule"/>
</dbReference>
<dbReference type="GO" id="GO:0006260">
    <property type="term" value="P:DNA replication"/>
    <property type="evidence" value="ECO:0007669"/>
    <property type="project" value="UniProtKB-UniRule"/>
</dbReference>
<dbReference type="Proteomes" id="UP000023795">
    <property type="component" value="Unassembled WGS sequence"/>
</dbReference>
<feature type="domain" description="RecF/RecN/SMC N-terminal" evidence="7">
    <location>
        <begin position="3"/>
        <end position="379"/>
    </location>
</feature>